<dbReference type="RefSeq" id="WP_138225496.1">
    <property type="nucleotide sequence ID" value="NZ_CP040396.1"/>
</dbReference>
<accession>A0A4P8XIP0</accession>
<gene>
    <name evidence="1" type="ORF">E6C60_1762</name>
</gene>
<dbReference type="Proteomes" id="UP000300879">
    <property type="component" value="Chromosome"/>
</dbReference>
<name>A0A4P8XIP0_9BACL</name>
<protein>
    <submittedName>
        <fullName evidence="1">Uncharacterized protein</fullName>
    </submittedName>
</protein>
<sequence length="160" mass="18419">MHENIDRVLMVVLAVMAAGVVLWRLNRWLTSPQTAVFTTVPIHKQIEDHPALELLLQEGYEVIGGKVKINLSFQIGAQEVYSRLFVDYVASDEEGQLYLVKLSRERMAMDWSGASVRDRLMPVLLMYPDCAGLLYVDDQQGTVRKVTMEWTDEMWSKNHY</sequence>
<reference evidence="1 2" key="1">
    <citation type="submission" date="2019-05" db="EMBL/GenBank/DDBJ databases">
        <authorList>
            <person name="Chen C."/>
        </authorList>
    </citation>
    <scope>NUCLEOTIDE SEQUENCE [LARGE SCALE GENOMIC DNA]</scope>
    <source>
        <strain evidence="1 2">HB172198</strain>
    </source>
</reference>
<dbReference type="EMBL" id="CP040396">
    <property type="protein sequence ID" value="QCT02477.1"/>
    <property type="molecule type" value="Genomic_DNA"/>
</dbReference>
<dbReference type="OrthoDB" id="2988117at2"/>
<proteinExistence type="predicted"/>
<dbReference type="AlphaFoldDB" id="A0A4P8XIP0"/>
<keyword evidence="2" id="KW-1185">Reference proteome</keyword>
<organism evidence="1 2">
    <name type="scientific">Paenibacillus algicola</name>
    <dbReference type="NCBI Taxonomy" id="2565926"/>
    <lineage>
        <taxon>Bacteria</taxon>
        <taxon>Bacillati</taxon>
        <taxon>Bacillota</taxon>
        <taxon>Bacilli</taxon>
        <taxon>Bacillales</taxon>
        <taxon>Paenibacillaceae</taxon>
        <taxon>Paenibacillus</taxon>
    </lineage>
</organism>
<dbReference type="KEGG" id="palo:E6C60_1762"/>
<evidence type="ECO:0000313" key="2">
    <source>
        <dbReference type="Proteomes" id="UP000300879"/>
    </source>
</evidence>
<evidence type="ECO:0000313" key="1">
    <source>
        <dbReference type="EMBL" id="QCT02477.1"/>
    </source>
</evidence>